<organism evidence="2 3">
    <name type="scientific">Daedalea quercina L-15889</name>
    <dbReference type="NCBI Taxonomy" id="1314783"/>
    <lineage>
        <taxon>Eukaryota</taxon>
        <taxon>Fungi</taxon>
        <taxon>Dikarya</taxon>
        <taxon>Basidiomycota</taxon>
        <taxon>Agaricomycotina</taxon>
        <taxon>Agaricomycetes</taxon>
        <taxon>Polyporales</taxon>
        <taxon>Fomitopsis</taxon>
    </lineage>
</organism>
<keyword evidence="3" id="KW-1185">Reference proteome</keyword>
<evidence type="ECO:0000313" key="2">
    <source>
        <dbReference type="EMBL" id="KZT71405.1"/>
    </source>
</evidence>
<protein>
    <submittedName>
        <fullName evidence="2">Uncharacterized protein</fullName>
    </submittedName>
</protein>
<dbReference type="Proteomes" id="UP000076727">
    <property type="component" value="Unassembled WGS sequence"/>
</dbReference>
<feature type="compositionally biased region" description="Basic residues" evidence="1">
    <location>
        <begin position="32"/>
        <end position="58"/>
    </location>
</feature>
<gene>
    <name evidence="2" type="ORF">DAEQUDRAFT_129496</name>
</gene>
<feature type="compositionally biased region" description="Basic and acidic residues" evidence="1">
    <location>
        <begin position="59"/>
        <end position="77"/>
    </location>
</feature>
<sequence>MAVAVIRCGHVHLRLGGGERLRHRERVLGARRGGRRRRQPLRVAVRRGGRGRRRRRRREGFLLDGHGHGHGRGREQRRPLAVRPLEDALEPVRRRRRRRRLGLGRSGRGRGRPHGLLLHDDLEHGRRRAHVFQPREPLVEVSRVREQPVCKNASGDFFLARTGGQAGHAPLLRLWGRQLDLGVLLREPVIDAREHLGHHELQMSISATTVKRGEGGGYLRCRYAPRLQSPRGTARAPCAA</sequence>
<evidence type="ECO:0000256" key="1">
    <source>
        <dbReference type="SAM" id="MobiDB-lite"/>
    </source>
</evidence>
<feature type="region of interest" description="Disordered" evidence="1">
    <location>
        <begin position="97"/>
        <end position="117"/>
    </location>
</feature>
<dbReference type="AlphaFoldDB" id="A0A165S192"/>
<name>A0A165S192_9APHY</name>
<feature type="compositionally biased region" description="Basic residues" evidence="1">
    <location>
        <begin position="97"/>
        <end position="113"/>
    </location>
</feature>
<reference evidence="2 3" key="1">
    <citation type="journal article" date="2016" name="Mol. Biol. Evol.">
        <title>Comparative Genomics of Early-Diverging Mushroom-Forming Fungi Provides Insights into the Origins of Lignocellulose Decay Capabilities.</title>
        <authorList>
            <person name="Nagy L.G."/>
            <person name="Riley R."/>
            <person name="Tritt A."/>
            <person name="Adam C."/>
            <person name="Daum C."/>
            <person name="Floudas D."/>
            <person name="Sun H."/>
            <person name="Yadav J.S."/>
            <person name="Pangilinan J."/>
            <person name="Larsson K.H."/>
            <person name="Matsuura K."/>
            <person name="Barry K."/>
            <person name="Labutti K."/>
            <person name="Kuo R."/>
            <person name="Ohm R.A."/>
            <person name="Bhattacharya S.S."/>
            <person name="Shirouzu T."/>
            <person name="Yoshinaga Y."/>
            <person name="Martin F.M."/>
            <person name="Grigoriev I.V."/>
            <person name="Hibbett D.S."/>
        </authorList>
    </citation>
    <scope>NUCLEOTIDE SEQUENCE [LARGE SCALE GENOMIC DNA]</scope>
    <source>
        <strain evidence="2 3">L-15889</strain>
    </source>
</reference>
<feature type="region of interest" description="Disordered" evidence="1">
    <location>
        <begin position="31"/>
        <end position="77"/>
    </location>
</feature>
<dbReference type="EMBL" id="KV429046">
    <property type="protein sequence ID" value="KZT71405.1"/>
    <property type="molecule type" value="Genomic_DNA"/>
</dbReference>
<accession>A0A165S192</accession>
<evidence type="ECO:0000313" key="3">
    <source>
        <dbReference type="Proteomes" id="UP000076727"/>
    </source>
</evidence>
<proteinExistence type="predicted"/>